<dbReference type="STRING" id="6573.A0A210QD73"/>
<dbReference type="OrthoDB" id="417506at2759"/>
<feature type="domain" description="UFSP1/2/DUB catalytic" evidence="3">
    <location>
        <begin position="1"/>
        <end position="155"/>
    </location>
</feature>
<dbReference type="InterPro" id="IPR012462">
    <property type="entry name" value="UFSP1/2_DUB_cat"/>
</dbReference>
<keyword evidence="2" id="KW-0378">Hydrolase</keyword>
<dbReference type="PANTHER" id="PTHR48153:SF3">
    <property type="entry name" value="INACTIVE UFM1-SPECIFIC PROTEASE 1"/>
    <property type="match status" value="1"/>
</dbReference>
<keyword evidence="4" id="KW-0645">Protease</keyword>
<accession>A0A210QD73</accession>
<dbReference type="EMBL" id="NEDP02004112">
    <property type="protein sequence ID" value="OWF46641.1"/>
    <property type="molecule type" value="Genomic_DNA"/>
</dbReference>
<dbReference type="GO" id="GO:0071567">
    <property type="term" value="F:deUFMylase activity"/>
    <property type="evidence" value="ECO:0007669"/>
    <property type="project" value="TreeGrafter"/>
</dbReference>
<evidence type="ECO:0000313" key="4">
    <source>
        <dbReference type="EMBL" id="OWF46641.1"/>
    </source>
</evidence>
<dbReference type="GO" id="GO:0006508">
    <property type="term" value="P:proteolysis"/>
    <property type="evidence" value="ECO:0007669"/>
    <property type="project" value="UniProtKB-KW"/>
</dbReference>
<gene>
    <name evidence="4" type="ORF">KP79_PYT07675</name>
</gene>
<comment type="caution">
    <text evidence="4">The sequence shown here is derived from an EMBL/GenBank/DDBJ whole genome shotgun (WGS) entry which is preliminary data.</text>
</comment>
<proteinExistence type="inferred from homology"/>
<dbReference type="Pfam" id="PF07910">
    <property type="entry name" value="Peptidase_C78"/>
    <property type="match status" value="1"/>
</dbReference>
<protein>
    <submittedName>
        <fullName evidence="4">Ufm1-specific protease 1</fullName>
    </submittedName>
</protein>
<dbReference type="Proteomes" id="UP000242188">
    <property type="component" value="Unassembled WGS sequence"/>
</dbReference>
<name>A0A210QD73_MIZYE</name>
<sequence length="162" mass="17903">MCAWVIHQRTRTDDKTSVVPSLKNIQEALVAMGDKAASFVGSREWIGSFEVSICMDYLLEVPCKIIHVTSGALLYDHIEALKKHFEIVGAPVMMGGDGDNASKGILGVCCDPPSLLILDPHQYGKVTSLTDLYDRGVVSWRPLTTFVKDSFYNLCLPQYPHS</sequence>
<comment type="similarity">
    <text evidence="1">Belongs to the peptidase C78 family.</text>
</comment>
<dbReference type="Gene3D" id="3.90.70.130">
    <property type="match status" value="1"/>
</dbReference>
<keyword evidence="5" id="KW-1185">Reference proteome</keyword>
<evidence type="ECO:0000256" key="1">
    <source>
        <dbReference type="ARBA" id="ARBA00008552"/>
    </source>
</evidence>
<dbReference type="PANTHER" id="PTHR48153">
    <property type="entry name" value="UFM1-SPECIFIC PROTEASE 2"/>
    <property type="match status" value="1"/>
</dbReference>
<reference evidence="4 5" key="1">
    <citation type="journal article" date="2017" name="Nat. Ecol. Evol.">
        <title>Scallop genome provides insights into evolution of bilaterian karyotype and development.</title>
        <authorList>
            <person name="Wang S."/>
            <person name="Zhang J."/>
            <person name="Jiao W."/>
            <person name="Li J."/>
            <person name="Xun X."/>
            <person name="Sun Y."/>
            <person name="Guo X."/>
            <person name="Huan P."/>
            <person name="Dong B."/>
            <person name="Zhang L."/>
            <person name="Hu X."/>
            <person name="Sun X."/>
            <person name="Wang J."/>
            <person name="Zhao C."/>
            <person name="Wang Y."/>
            <person name="Wang D."/>
            <person name="Huang X."/>
            <person name="Wang R."/>
            <person name="Lv J."/>
            <person name="Li Y."/>
            <person name="Zhang Z."/>
            <person name="Liu B."/>
            <person name="Lu W."/>
            <person name="Hui Y."/>
            <person name="Liang J."/>
            <person name="Zhou Z."/>
            <person name="Hou R."/>
            <person name="Li X."/>
            <person name="Liu Y."/>
            <person name="Li H."/>
            <person name="Ning X."/>
            <person name="Lin Y."/>
            <person name="Zhao L."/>
            <person name="Xing Q."/>
            <person name="Dou J."/>
            <person name="Li Y."/>
            <person name="Mao J."/>
            <person name="Guo H."/>
            <person name="Dou H."/>
            <person name="Li T."/>
            <person name="Mu C."/>
            <person name="Jiang W."/>
            <person name="Fu Q."/>
            <person name="Fu X."/>
            <person name="Miao Y."/>
            <person name="Liu J."/>
            <person name="Yu Q."/>
            <person name="Li R."/>
            <person name="Liao H."/>
            <person name="Li X."/>
            <person name="Kong Y."/>
            <person name="Jiang Z."/>
            <person name="Chourrout D."/>
            <person name="Li R."/>
            <person name="Bao Z."/>
        </authorList>
    </citation>
    <scope>NUCLEOTIDE SEQUENCE [LARGE SCALE GENOMIC DNA]</scope>
    <source>
        <strain evidence="4 5">PY_sf001</strain>
    </source>
</reference>
<evidence type="ECO:0000313" key="5">
    <source>
        <dbReference type="Proteomes" id="UP000242188"/>
    </source>
</evidence>
<dbReference type="AlphaFoldDB" id="A0A210QD73"/>
<evidence type="ECO:0000256" key="2">
    <source>
        <dbReference type="ARBA" id="ARBA00022801"/>
    </source>
</evidence>
<organism evidence="4 5">
    <name type="scientific">Mizuhopecten yessoensis</name>
    <name type="common">Japanese scallop</name>
    <name type="synonym">Patinopecten yessoensis</name>
    <dbReference type="NCBI Taxonomy" id="6573"/>
    <lineage>
        <taxon>Eukaryota</taxon>
        <taxon>Metazoa</taxon>
        <taxon>Spiralia</taxon>
        <taxon>Lophotrochozoa</taxon>
        <taxon>Mollusca</taxon>
        <taxon>Bivalvia</taxon>
        <taxon>Autobranchia</taxon>
        <taxon>Pteriomorphia</taxon>
        <taxon>Pectinida</taxon>
        <taxon>Pectinoidea</taxon>
        <taxon>Pectinidae</taxon>
        <taxon>Mizuhopecten</taxon>
    </lineage>
</organism>
<evidence type="ECO:0000259" key="3">
    <source>
        <dbReference type="Pfam" id="PF07910"/>
    </source>
</evidence>